<dbReference type="EnsemblMetazoa" id="CJA19923a.1">
    <property type="protein sequence ID" value="CJA19923a.1"/>
    <property type="gene ID" value="WBGene00175494"/>
</dbReference>
<sequence length="114" mass="13049">MPHVNLVMGIYCLFAKKARVLKAGLQIKDNVLLFQLCALVKSRIRNYINSERRTETRLKEFNEDYACKNEQFQLSMQIIGSSVIEQQNSRADQFEPDDNVPISNEDTAGSVHSQ</sequence>
<organism evidence="2 3">
    <name type="scientific">Caenorhabditis japonica</name>
    <dbReference type="NCBI Taxonomy" id="281687"/>
    <lineage>
        <taxon>Eukaryota</taxon>
        <taxon>Metazoa</taxon>
        <taxon>Ecdysozoa</taxon>
        <taxon>Nematoda</taxon>
        <taxon>Chromadorea</taxon>
        <taxon>Rhabditida</taxon>
        <taxon>Rhabditina</taxon>
        <taxon>Rhabditomorpha</taxon>
        <taxon>Rhabditoidea</taxon>
        <taxon>Rhabditidae</taxon>
        <taxon>Peloderinae</taxon>
        <taxon>Caenorhabditis</taxon>
    </lineage>
</organism>
<reference evidence="2" key="2">
    <citation type="submission" date="2022-06" db="UniProtKB">
        <authorList>
            <consortium name="EnsemblMetazoa"/>
        </authorList>
    </citation>
    <scope>IDENTIFICATION</scope>
    <source>
        <strain evidence="2">DF5081</strain>
    </source>
</reference>
<reference evidence="3" key="1">
    <citation type="submission" date="2010-08" db="EMBL/GenBank/DDBJ databases">
        <authorList>
            <consortium name="Caenorhabditis japonica Sequencing Consortium"/>
            <person name="Wilson R.K."/>
        </authorList>
    </citation>
    <scope>NUCLEOTIDE SEQUENCE [LARGE SCALE GENOMIC DNA]</scope>
    <source>
        <strain evidence="3">DF5081</strain>
    </source>
</reference>
<evidence type="ECO:0000256" key="1">
    <source>
        <dbReference type="SAM" id="MobiDB-lite"/>
    </source>
</evidence>
<keyword evidence="3" id="KW-1185">Reference proteome</keyword>
<dbReference type="AlphaFoldDB" id="A0A8R1I846"/>
<feature type="region of interest" description="Disordered" evidence="1">
    <location>
        <begin position="87"/>
        <end position="114"/>
    </location>
</feature>
<name>A0A8R1I846_CAEJA</name>
<evidence type="ECO:0000313" key="2">
    <source>
        <dbReference type="EnsemblMetazoa" id="CJA19923a.1"/>
    </source>
</evidence>
<evidence type="ECO:0000313" key="3">
    <source>
        <dbReference type="Proteomes" id="UP000005237"/>
    </source>
</evidence>
<protein>
    <submittedName>
        <fullName evidence="2">Uncharacterized protein</fullName>
    </submittedName>
</protein>
<proteinExistence type="predicted"/>
<dbReference type="Proteomes" id="UP000005237">
    <property type="component" value="Unassembled WGS sequence"/>
</dbReference>
<feature type="compositionally biased region" description="Polar residues" evidence="1">
    <location>
        <begin position="101"/>
        <end position="114"/>
    </location>
</feature>
<accession>A0A8R1I846</accession>